<evidence type="ECO:0000256" key="1">
    <source>
        <dbReference type="SAM" id="Phobius"/>
    </source>
</evidence>
<protein>
    <submittedName>
        <fullName evidence="2">Uncharacterized protein</fullName>
    </submittedName>
</protein>
<dbReference type="RefSeq" id="WP_092283083.1">
    <property type="nucleotide sequence ID" value="NZ_LT629763.1"/>
</dbReference>
<dbReference type="Proteomes" id="UP000243413">
    <property type="component" value="Chromosome I"/>
</dbReference>
<keyword evidence="1" id="KW-1133">Transmembrane helix</keyword>
<dbReference type="OrthoDB" id="6106703at2"/>
<gene>
    <name evidence="2" type="ORF">SAMN05216271_0187</name>
</gene>
<proteinExistence type="predicted"/>
<feature type="transmembrane region" description="Helical" evidence="1">
    <location>
        <begin position="102"/>
        <end position="124"/>
    </location>
</feature>
<accession>A0A1H1LEF1</accession>
<feature type="transmembrane region" description="Helical" evidence="1">
    <location>
        <begin position="71"/>
        <end position="96"/>
    </location>
</feature>
<feature type="transmembrane region" description="Helical" evidence="1">
    <location>
        <begin position="7"/>
        <end position="27"/>
    </location>
</feature>
<evidence type="ECO:0000313" key="2">
    <source>
        <dbReference type="EMBL" id="SDR72702.1"/>
    </source>
</evidence>
<keyword evidence="1" id="KW-0812">Transmembrane</keyword>
<organism evidence="2 3">
    <name type="scientific">Halopseudomonas sabulinigri</name>
    <dbReference type="NCBI Taxonomy" id="472181"/>
    <lineage>
        <taxon>Bacteria</taxon>
        <taxon>Pseudomonadati</taxon>
        <taxon>Pseudomonadota</taxon>
        <taxon>Gammaproteobacteria</taxon>
        <taxon>Pseudomonadales</taxon>
        <taxon>Pseudomonadaceae</taxon>
        <taxon>Halopseudomonas</taxon>
    </lineage>
</organism>
<keyword evidence="1" id="KW-0472">Membrane</keyword>
<name>A0A1H1LEF1_9GAMM</name>
<feature type="transmembrane region" description="Helical" evidence="1">
    <location>
        <begin position="33"/>
        <end position="50"/>
    </location>
</feature>
<reference evidence="3" key="1">
    <citation type="submission" date="2016-10" db="EMBL/GenBank/DDBJ databases">
        <authorList>
            <person name="Varghese N."/>
            <person name="Submissions S."/>
        </authorList>
    </citation>
    <scope>NUCLEOTIDE SEQUENCE [LARGE SCALE GENOMIC DNA]</scope>
    <source>
        <strain evidence="3">JCM 14963</strain>
    </source>
</reference>
<dbReference type="EMBL" id="LT629763">
    <property type="protein sequence ID" value="SDR72702.1"/>
    <property type="molecule type" value="Genomic_DNA"/>
</dbReference>
<evidence type="ECO:0000313" key="3">
    <source>
        <dbReference type="Proteomes" id="UP000243413"/>
    </source>
</evidence>
<dbReference type="AlphaFoldDB" id="A0A1H1LEF1"/>
<sequence>MGLIVLPLLAAWFAAFVYSGFILYAIFSDDKPLWYVVTALGAGVVLALCYPQVGLSGFKTREDVWAFEIPLYFLLNKVAIVVCVAAAACHFFGWGAATTPHFNAVCFVLGFAVSAGTLTGALYADRFQQKQGIGTTY</sequence>